<dbReference type="KEGG" id="xca:xcc-b100_0251"/>
<gene>
    <name evidence="1" type="ORF">XCCB100_0251</name>
</gene>
<dbReference type="AlphaFoldDB" id="B0RLZ5"/>
<name>B0RLZ5_XANCB</name>
<protein>
    <recommendedName>
        <fullName evidence="3">Asparaginase</fullName>
    </recommendedName>
</protein>
<organism evidence="1 2">
    <name type="scientific">Xanthomonas campestris pv. campestris (strain B100)</name>
    <dbReference type="NCBI Taxonomy" id="509169"/>
    <lineage>
        <taxon>Bacteria</taxon>
        <taxon>Pseudomonadati</taxon>
        <taxon>Pseudomonadota</taxon>
        <taxon>Gammaproteobacteria</taxon>
        <taxon>Lysobacterales</taxon>
        <taxon>Lysobacteraceae</taxon>
        <taxon>Xanthomonas</taxon>
    </lineage>
</organism>
<dbReference type="InterPro" id="IPR000246">
    <property type="entry name" value="Peptidase_T2"/>
</dbReference>
<evidence type="ECO:0000313" key="2">
    <source>
        <dbReference type="Proteomes" id="UP000001188"/>
    </source>
</evidence>
<accession>B0RLZ5</accession>
<evidence type="ECO:0008006" key="3">
    <source>
        <dbReference type="Google" id="ProtNLM"/>
    </source>
</evidence>
<sequence length="89" mass="9188">MRGGERRPRLARNANVICPRVVPVVAAVGHRPGVGRDTHAGPKAGGDGGAIALDAQGNAAFPFNTEGMYRGWIGADGTAHVAIFKDEAL</sequence>
<dbReference type="GO" id="GO:0016787">
    <property type="term" value="F:hydrolase activity"/>
    <property type="evidence" value="ECO:0007669"/>
    <property type="project" value="InterPro"/>
</dbReference>
<evidence type="ECO:0000313" key="1">
    <source>
        <dbReference type="EMBL" id="CAP49582.1"/>
    </source>
</evidence>
<proteinExistence type="predicted"/>
<dbReference type="Pfam" id="PF01112">
    <property type="entry name" value="Asparaginase_2"/>
    <property type="match status" value="1"/>
</dbReference>
<reference evidence="1 2" key="1">
    <citation type="journal article" date="2008" name="J. Biotechnol.">
        <title>The genome of Xanthomonas campestris pv. campestris B100 and its use for the reconstruction of metabolic pathways involved in xanthan biosynthesis.</title>
        <authorList>
            <person name="Vorholter F.J."/>
            <person name="Schneiker S."/>
            <person name="Goesmann A."/>
            <person name="Krause L."/>
            <person name="Bekel T."/>
            <person name="Kaiser O."/>
            <person name="Linke B."/>
            <person name="Patschkowski T."/>
            <person name="Ruckert C."/>
            <person name="Schmid J."/>
            <person name="Sidhu V.K."/>
            <person name="Sieber V."/>
            <person name="Tauch A."/>
            <person name="Watt S.A."/>
            <person name="Weisshaar B."/>
            <person name="Becker A."/>
            <person name="Niehaus K."/>
            <person name="Puhler A."/>
        </authorList>
    </citation>
    <scope>NUCLEOTIDE SEQUENCE [LARGE SCALE GENOMIC DNA]</scope>
    <source>
        <strain evidence="1 2">B100</strain>
    </source>
</reference>
<dbReference type="Proteomes" id="UP000001188">
    <property type="component" value="Chromosome"/>
</dbReference>
<dbReference type="EMBL" id="AM920689">
    <property type="protein sequence ID" value="CAP49582.1"/>
    <property type="molecule type" value="Genomic_DNA"/>
</dbReference>
<dbReference type="Gene3D" id="3.60.20.30">
    <property type="entry name" value="(Glycosyl)asparaginase"/>
    <property type="match status" value="1"/>
</dbReference>
<dbReference type="HOGENOM" id="CLU_2453886_0_0_6"/>